<dbReference type="NCBIfam" id="TIGR01575">
    <property type="entry name" value="rimI"/>
    <property type="match status" value="1"/>
</dbReference>
<sequence>MVKKSLIFKPTDLEELPALVELDRRCLGGMWTLSGYQQEFDHSHSHLFTLMLKNRENDQQIIIGAGAFWQILEESHLTLLMVHPDYRGKGLGSFSLQQLLAQAIQQKLERATLEVKASNQVAIALYQKYGFKVAGTRKGYYQETGEDALILWKNGLDSDAFQQQLVTHQLSIQAKLEQQGFESIG</sequence>
<keyword evidence="6" id="KW-0687">Ribonucleoprotein</keyword>
<dbReference type="EC" id="2.3.1.266" evidence="6"/>
<dbReference type="InterPro" id="IPR050680">
    <property type="entry name" value="YpeA/RimI_acetyltransf"/>
</dbReference>
<evidence type="ECO:0000313" key="6">
    <source>
        <dbReference type="EMBL" id="UXE61291.1"/>
    </source>
</evidence>
<name>A0A977KWN1_9CYAN</name>
<dbReference type="PROSITE" id="PS51186">
    <property type="entry name" value="GNAT"/>
    <property type="match status" value="1"/>
</dbReference>
<dbReference type="SUPFAM" id="SSF55729">
    <property type="entry name" value="Acyl-CoA N-acyltransferases (Nat)"/>
    <property type="match status" value="1"/>
</dbReference>
<dbReference type="KEGG" id="wna:KA717_38985"/>
<proteinExistence type="inferred from homology"/>
<keyword evidence="6" id="KW-0689">Ribosomal protein</keyword>
<dbReference type="CDD" id="cd04301">
    <property type="entry name" value="NAT_SF"/>
    <property type="match status" value="1"/>
</dbReference>
<organism evidence="6">
    <name type="scientific">Woronichinia naegeliana WA131</name>
    <dbReference type="NCBI Taxonomy" id="2824559"/>
    <lineage>
        <taxon>Bacteria</taxon>
        <taxon>Bacillati</taxon>
        <taxon>Cyanobacteriota</taxon>
        <taxon>Cyanophyceae</taxon>
        <taxon>Synechococcales</taxon>
        <taxon>Coelosphaeriaceae</taxon>
        <taxon>Woronichinia</taxon>
    </lineage>
</organism>
<evidence type="ECO:0000256" key="1">
    <source>
        <dbReference type="ARBA" id="ARBA00005395"/>
    </source>
</evidence>
<keyword evidence="4 6" id="KW-0012">Acyltransferase</keyword>
<dbReference type="PANTHER" id="PTHR43420:SF44">
    <property type="entry name" value="ACETYLTRANSFERASE YPEA"/>
    <property type="match status" value="1"/>
</dbReference>
<evidence type="ECO:0000259" key="5">
    <source>
        <dbReference type="PROSITE" id="PS51186"/>
    </source>
</evidence>
<dbReference type="InterPro" id="IPR016181">
    <property type="entry name" value="Acyl_CoA_acyltransferase"/>
</dbReference>
<dbReference type="Pfam" id="PF00583">
    <property type="entry name" value="Acetyltransf_1"/>
    <property type="match status" value="1"/>
</dbReference>
<dbReference type="InterPro" id="IPR006464">
    <property type="entry name" value="AcTrfase_RimI/Ard1"/>
</dbReference>
<dbReference type="PANTHER" id="PTHR43420">
    <property type="entry name" value="ACETYLTRANSFERASE"/>
    <property type="match status" value="1"/>
</dbReference>
<dbReference type="InterPro" id="IPR000182">
    <property type="entry name" value="GNAT_dom"/>
</dbReference>
<keyword evidence="2" id="KW-0963">Cytoplasm</keyword>
<evidence type="ECO:0000256" key="2">
    <source>
        <dbReference type="ARBA" id="ARBA00022490"/>
    </source>
</evidence>
<dbReference type="GO" id="GO:0008999">
    <property type="term" value="F:protein-N-terminal-alanine acetyltransferase activity"/>
    <property type="evidence" value="ECO:0007669"/>
    <property type="project" value="UniProtKB-EC"/>
</dbReference>
<dbReference type="AlphaFoldDB" id="A0A977KWN1"/>
<evidence type="ECO:0000256" key="3">
    <source>
        <dbReference type="ARBA" id="ARBA00022679"/>
    </source>
</evidence>
<dbReference type="Proteomes" id="UP001065613">
    <property type="component" value="Chromosome"/>
</dbReference>
<reference evidence="6" key="1">
    <citation type="submission" date="2021-04" db="EMBL/GenBank/DDBJ databases">
        <title>Genome sequence of Woronichinia naegeliana from Washington state freshwater lake bloom.</title>
        <authorList>
            <person name="Dreher T.W."/>
        </authorList>
    </citation>
    <scope>NUCLEOTIDE SEQUENCE</scope>
    <source>
        <strain evidence="6">WA131</strain>
    </source>
</reference>
<dbReference type="Gene3D" id="3.40.630.30">
    <property type="match status" value="1"/>
</dbReference>
<dbReference type="EMBL" id="CP073041">
    <property type="protein sequence ID" value="UXE61291.1"/>
    <property type="molecule type" value="Genomic_DNA"/>
</dbReference>
<evidence type="ECO:0000256" key="4">
    <source>
        <dbReference type="ARBA" id="ARBA00023315"/>
    </source>
</evidence>
<dbReference type="GO" id="GO:0005840">
    <property type="term" value="C:ribosome"/>
    <property type="evidence" value="ECO:0007669"/>
    <property type="project" value="UniProtKB-KW"/>
</dbReference>
<accession>A0A977KWN1</accession>
<keyword evidence="3 6" id="KW-0808">Transferase</keyword>
<protein>
    <submittedName>
        <fullName evidence="6">Ribosomal protein S18-alanine N-acetyltransferase</fullName>
        <ecNumber evidence="6">2.3.1.266</ecNumber>
    </submittedName>
</protein>
<comment type="similarity">
    <text evidence="1">Belongs to the acetyltransferase family. RimI subfamily.</text>
</comment>
<gene>
    <name evidence="6" type="primary">rimI</name>
    <name evidence="6" type="ORF">KA717_38985</name>
</gene>
<feature type="domain" description="N-acetyltransferase" evidence="5">
    <location>
        <begin position="6"/>
        <end position="156"/>
    </location>
</feature>